<organism evidence="1 2">
    <name type="scientific">Rubroshorea leprosula</name>
    <dbReference type="NCBI Taxonomy" id="152421"/>
    <lineage>
        <taxon>Eukaryota</taxon>
        <taxon>Viridiplantae</taxon>
        <taxon>Streptophyta</taxon>
        <taxon>Embryophyta</taxon>
        <taxon>Tracheophyta</taxon>
        <taxon>Spermatophyta</taxon>
        <taxon>Magnoliopsida</taxon>
        <taxon>eudicotyledons</taxon>
        <taxon>Gunneridae</taxon>
        <taxon>Pentapetalae</taxon>
        <taxon>rosids</taxon>
        <taxon>malvids</taxon>
        <taxon>Malvales</taxon>
        <taxon>Dipterocarpaceae</taxon>
        <taxon>Rubroshorea</taxon>
    </lineage>
</organism>
<sequence length="56" mass="6419">MAIEPLHFGSKNHELSIFIIFSSSLLLNPFPTKGHGRWTTCMPDLTNHRSPLFFFS</sequence>
<reference evidence="1 2" key="1">
    <citation type="journal article" date="2021" name="Commun. Biol.">
        <title>The genome of Shorea leprosula (Dipterocarpaceae) highlights the ecological relevance of drought in aseasonal tropical rainforests.</title>
        <authorList>
            <person name="Ng K.K.S."/>
            <person name="Kobayashi M.J."/>
            <person name="Fawcett J.A."/>
            <person name="Hatakeyama M."/>
            <person name="Paape T."/>
            <person name="Ng C.H."/>
            <person name="Ang C.C."/>
            <person name="Tnah L.H."/>
            <person name="Lee C.T."/>
            <person name="Nishiyama T."/>
            <person name="Sese J."/>
            <person name="O'Brien M.J."/>
            <person name="Copetti D."/>
            <person name="Mohd Noor M.I."/>
            <person name="Ong R.C."/>
            <person name="Putra M."/>
            <person name="Sireger I.Z."/>
            <person name="Indrioko S."/>
            <person name="Kosugi Y."/>
            <person name="Izuno A."/>
            <person name="Isagi Y."/>
            <person name="Lee S.L."/>
            <person name="Shimizu K.K."/>
        </authorList>
    </citation>
    <scope>NUCLEOTIDE SEQUENCE [LARGE SCALE GENOMIC DNA]</scope>
    <source>
        <strain evidence="1">214</strain>
    </source>
</reference>
<gene>
    <name evidence="1" type="ORF">SLEP1_g58850</name>
</gene>
<accession>A0AAV5MRU3</accession>
<proteinExistence type="predicted"/>
<evidence type="ECO:0000313" key="2">
    <source>
        <dbReference type="Proteomes" id="UP001054252"/>
    </source>
</evidence>
<comment type="caution">
    <text evidence="1">The sequence shown here is derived from an EMBL/GenBank/DDBJ whole genome shotgun (WGS) entry which is preliminary data.</text>
</comment>
<evidence type="ECO:0000313" key="1">
    <source>
        <dbReference type="EMBL" id="GKV52262.1"/>
    </source>
</evidence>
<dbReference type="AlphaFoldDB" id="A0AAV5MRU3"/>
<dbReference type="EMBL" id="BPVZ01000644">
    <property type="protein sequence ID" value="GKV52262.1"/>
    <property type="molecule type" value="Genomic_DNA"/>
</dbReference>
<protein>
    <submittedName>
        <fullName evidence="1">Uncharacterized protein</fullName>
    </submittedName>
</protein>
<name>A0AAV5MRU3_9ROSI</name>
<keyword evidence="2" id="KW-1185">Reference proteome</keyword>
<dbReference type="Proteomes" id="UP001054252">
    <property type="component" value="Unassembled WGS sequence"/>
</dbReference>